<evidence type="ECO:0000313" key="1">
    <source>
        <dbReference type="EMBL" id="EKC54692.1"/>
    </source>
</evidence>
<sequence length="186" mass="21507">MTLQDFVTTSKKITLEEKSKKVYNVYGCDVMDKIDLTLLHTNSIDKIVIDEIVNIPQDYYKETDVKKLDNVKVVGEITRQTDDIDYVDLDVSGIMILQDSISLEDIEYPFSLKIEGDLKEFITNLENSLDIIELLWENIVLEIPLKYTKVEDLSKFHGDGWKLVSEEEATTSHNPFNELLKNIEEE</sequence>
<name>K1S1U7_9ZZZZ</name>
<gene>
    <name evidence="1" type="ORF">OBE_11922</name>
</gene>
<proteinExistence type="predicted"/>
<organism evidence="1">
    <name type="scientific">human gut metagenome</name>
    <dbReference type="NCBI Taxonomy" id="408170"/>
    <lineage>
        <taxon>unclassified sequences</taxon>
        <taxon>metagenomes</taxon>
        <taxon>organismal metagenomes</taxon>
    </lineage>
</organism>
<protein>
    <recommendedName>
        <fullName evidence="2">Protein containing DUF177</fullName>
    </recommendedName>
</protein>
<reference evidence="1" key="1">
    <citation type="journal article" date="2013" name="Environ. Microbiol.">
        <title>Microbiota from the distal guts of lean and obese adolescents exhibit partial functional redundancy besides clear differences in community structure.</title>
        <authorList>
            <person name="Ferrer M."/>
            <person name="Ruiz A."/>
            <person name="Lanza F."/>
            <person name="Haange S.B."/>
            <person name="Oberbach A."/>
            <person name="Till H."/>
            <person name="Bargiela R."/>
            <person name="Campoy C."/>
            <person name="Segura M.T."/>
            <person name="Richter M."/>
            <person name="von Bergen M."/>
            <person name="Seifert J."/>
            <person name="Suarez A."/>
        </authorList>
    </citation>
    <scope>NUCLEOTIDE SEQUENCE</scope>
</reference>
<dbReference type="EMBL" id="AJWZ01008227">
    <property type="protein sequence ID" value="EKC54692.1"/>
    <property type="molecule type" value="Genomic_DNA"/>
</dbReference>
<accession>K1S1U7</accession>
<comment type="caution">
    <text evidence="1">The sequence shown here is derived from an EMBL/GenBank/DDBJ whole genome shotgun (WGS) entry which is preliminary data.</text>
</comment>
<dbReference type="AlphaFoldDB" id="K1S1U7"/>
<evidence type="ECO:0008006" key="2">
    <source>
        <dbReference type="Google" id="ProtNLM"/>
    </source>
</evidence>